<evidence type="ECO:0000313" key="7">
    <source>
        <dbReference type="EMBL" id="SEH74188.1"/>
    </source>
</evidence>
<evidence type="ECO:0000313" key="8">
    <source>
        <dbReference type="Proteomes" id="UP000183190"/>
    </source>
</evidence>
<evidence type="ECO:0000259" key="6">
    <source>
        <dbReference type="PROSITE" id="PS50011"/>
    </source>
</evidence>
<dbReference type="GO" id="GO:0005524">
    <property type="term" value="F:ATP binding"/>
    <property type="evidence" value="ECO:0007669"/>
    <property type="project" value="UniProtKB-UniRule"/>
</dbReference>
<organism evidence="7 8">
    <name type="scientific">Ruminococcus flavefaciens</name>
    <dbReference type="NCBI Taxonomy" id="1265"/>
    <lineage>
        <taxon>Bacteria</taxon>
        <taxon>Bacillati</taxon>
        <taxon>Bacillota</taxon>
        <taxon>Clostridia</taxon>
        <taxon>Eubacteriales</taxon>
        <taxon>Oscillospiraceae</taxon>
        <taxon>Ruminococcus</taxon>
    </lineage>
</organism>
<name>A0A1H6KQQ0_RUMFL</name>
<reference evidence="7 8" key="1">
    <citation type="submission" date="2016-10" db="EMBL/GenBank/DDBJ databases">
        <authorList>
            <person name="de Groot N.N."/>
        </authorList>
    </citation>
    <scope>NUCLEOTIDE SEQUENCE [LARGE SCALE GENOMIC DNA]</scope>
    <source>
        <strain evidence="7 8">YAD2003</strain>
    </source>
</reference>
<dbReference type="InterPro" id="IPR011009">
    <property type="entry name" value="Kinase-like_dom_sf"/>
</dbReference>
<dbReference type="Gene3D" id="1.10.510.10">
    <property type="entry name" value="Transferase(Phosphotransferase) domain 1"/>
    <property type="match status" value="1"/>
</dbReference>
<dbReference type="PROSITE" id="PS00107">
    <property type="entry name" value="PROTEIN_KINASE_ATP"/>
    <property type="match status" value="1"/>
</dbReference>
<dbReference type="InterPro" id="IPR017441">
    <property type="entry name" value="Protein_kinase_ATP_BS"/>
</dbReference>
<dbReference type="PANTHER" id="PTHR24348">
    <property type="entry name" value="SERINE/THREONINE-PROTEIN KINASE UNC-51-RELATED"/>
    <property type="match status" value="1"/>
</dbReference>
<dbReference type="OrthoDB" id="9788659at2"/>
<dbReference type="GO" id="GO:0005829">
    <property type="term" value="C:cytosol"/>
    <property type="evidence" value="ECO:0007669"/>
    <property type="project" value="TreeGrafter"/>
</dbReference>
<dbReference type="CDD" id="cd14014">
    <property type="entry name" value="STKc_PknB_like"/>
    <property type="match status" value="1"/>
</dbReference>
<dbReference type="InterPro" id="IPR000719">
    <property type="entry name" value="Prot_kinase_dom"/>
</dbReference>
<dbReference type="InterPro" id="IPR008271">
    <property type="entry name" value="Ser/Thr_kinase_AS"/>
</dbReference>
<keyword evidence="7" id="KW-0723">Serine/threonine-protein kinase</keyword>
<dbReference type="GO" id="GO:0004674">
    <property type="term" value="F:protein serine/threonine kinase activity"/>
    <property type="evidence" value="ECO:0007669"/>
    <property type="project" value="UniProtKB-KW"/>
</dbReference>
<dbReference type="AlphaFoldDB" id="A0A1H6KQQ0"/>
<accession>A0A1H6KQQ0</accession>
<dbReference type="PANTHER" id="PTHR24348:SF22">
    <property type="entry name" value="NON-SPECIFIC SERINE_THREONINE PROTEIN KINASE"/>
    <property type="match status" value="1"/>
</dbReference>
<feature type="domain" description="Protein kinase" evidence="6">
    <location>
        <begin position="106"/>
        <end position="368"/>
    </location>
</feature>
<protein>
    <submittedName>
        <fullName evidence="7">Serine/threonine protein kinase</fullName>
    </submittedName>
</protein>
<evidence type="ECO:0000256" key="3">
    <source>
        <dbReference type="ARBA" id="ARBA00022777"/>
    </source>
</evidence>
<keyword evidence="3 7" id="KW-0418">Kinase</keyword>
<gene>
    <name evidence="7" type="ORF">SAMN02910265_02419</name>
</gene>
<dbReference type="RefSeq" id="WP_074717728.1">
    <property type="nucleotide sequence ID" value="NZ_FNWV01000009.1"/>
</dbReference>
<sequence>MNKEEVLSLIDNFRSVLISQATDEYGQSDKDYKPMREALIAIPEIKDHIPQFIISNRNASSFFRYMQGQSGTYKGRIKIINDEMSKLSAFIEFESVEDPFSGIKQYKKCESIGNGGFGEVFRYHNECLDMDFAVKIYSPLFKSEEEMVEGEKRFFREAKMLFSLNNENIVRIYDAGRTDGKPFIRMEFIKGESLKDYINENGFQDTNFVKKAIIQILNGLNCAHIAKIIHRDLKPSNIMIIPIEDDSLSEKYRYKIIDFGISAFMESEEYTKLTRTGETIAGGHCIDPLLTSNPKLRDIRSDIYSVGAIMYFMLCGREPCGSDIIETLHKINPNVPVELDEIINKSLSSDIEKRYTSCSDFIEAIQLLVPESNVEF</sequence>
<evidence type="ECO:0000256" key="1">
    <source>
        <dbReference type="ARBA" id="ARBA00022679"/>
    </source>
</evidence>
<dbReference type="GO" id="GO:0016020">
    <property type="term" value="C:membrane"/>
    <property type="evidence" value="ECO:0007669"/>
    <property type="project" value="TreeGrafter"/>
</dbReference>
<evidence type="ECO:0000256" key="5">
    <source>
        <dbReference type="PROSITE-ProRule" id="PRU10141"/>
    </source>
</evidence>
<dbReference type="PROSITE" id="PS00108">
    <property type="entry name" value="PROTEIN_KINASE_ST"/>
    <property type="match status" value="1"/>
</dbReference>
<keyword evidence="4 5" id="KW-0067">ATP-binding</keyword>
<proteinExistence type="predicted"/>
<dbReference type="Proteomes" id="UP000183190">
    <property type="component" value="Unassembled WGS sequence"/>
</dbReference>
<dbReference type="Pfam" id="PF00069">
    <property type="entry name" value="Pkinase"/>
    <property type="match status" value="1"/>
</dbReference>
<evidence type="ECO:0000256" key="4">
    <source>
        <dbReference type="ARBA" id="ARBA00022840"/>
    </source>
</evidence>
<keyword evidence="1" id="KW-0808">Transferase</keyword>
<dbReference type="SUPFAM" id="SSF56112">
    <property type="entry name" value="Protein kinase-like (PK-like)"/>
    <property type="match status" value="1"/>
</dbReference>
<dbReference type="InterPro" id="IPR045269">
    <property type="entry name" value="Atg1-like"/>
</dbReference>
<dbReference type="EMBL" id="FNWV01000009">
    <property type="protein sequence ID" value="SEH74188.1"/>
    <property type="molecule type" value="Genomic_DNA"/>
</dbReference>
<dbReference type="PROSITE" id="PS50011">
    <property type="entry name" value="PROTEIN_KINASE_DOM"/>
    <property type="match status" value="1"/>
</dbReference>
<keyword evidence="2 5" id="KW-0547">Nucleotide-binding</keyword>
<dbReference type="SMART" id="SM00220">
    <property type="entry name" value="S_TKc"/>
    <property type="match status" value="1"/>
</dbReference>
<evidence type="ECO:0000256" key="2">
    <source>
        <dbReference type="ARBA" id="ARBA00022741"/>
    </source>
</evidence>
<dbReference type="GO" id="GO:0000407">
    <property type="term" value="C:phagophore assembly site"/>
    <property type="evidence" value="ECO:0007669"/>
    <property type="project" value="TreeGrafter"/>
</dbReference>
<dbReference type="GO" id="GO:0005776">
    <property type="term" value="C:autophagosome"/>
    <property type="evidence" value="ECO:0007669"/>
    <property type="project" value="TreeGrafter"/>
</dbReference>
<feature type="binding site" evidence="5">
    <location>
        <position position="135"/>
    </location>
    <ligand>
        <name>ATP</name>
        <dbReference type="ChEBI" id="CHEBI:30616"/>
    </ligand>
</feature>